<dbReference type="PROSITE" id="PS50113">
    <property type="entry name" value="PAC"/>
    <property type="match status" value="1"/>
</dbReference>
<dbReference type="SUPFAM" id="SSF55785">
    <property type="entry name" value="PYP-like sensor domain (PAS domain)"/>
    <property type="match status" value="1"/>
</dbReference>
<organism evidence="2 3">
    <name type="scientific">Actomonas aquatica</name>
    <dbReference type="NCBI Taxonomy" id="2866162"/>
    <lineage>
        <taxon>Bacteria</taxon>
        <taxon>Pseudomonadati</taxon>
        <taxon>Verrucomicrobiota</taxon>
        <taxon>Opitutia</taxon>
        <taxon>Opitutales</taxon>
        <taxon>Opitutaceae</taxon>
        <taxon>Actomonas</taxon>
    </lineage>
</organism>
<feature type="domain" description="PAC" evidence="1">
    <location>
        <begin position="93"/>
        <end position="145"/>
    </location>
</feature>
<dbReference type="Proteomes" id="UP000738431">
    <property type="component" value="Chromosome"/>
</dbReference>
<dbReference type="NCBIfam" id="TIGR00229">
    <property type="entry name" value="sensory_box"/>
    <property type="match status" value="1"/>
</dbReference>
<reference evidence="2 3" key="2">
    <citation type="submission" date="2023-12" db="EMBL/GenBank/DDBJ databases">
        <title>Description of an unclassified Opitutus bacterium of Verrucomicrobiota.</title>
        <authorList>
            <person name="Zhang D.-F."/>
        </authorList>
    </citation>
    <scope>NUCLEOTIDE SEQUENCE [LARGE SCALE GENOMIC DNA]</scope>
    <source>
        <strain evidence="2 3">WL0086</strain>
    </source>
</reference>
<sequence length="230" mass="26336">MSVSPPVFSPLPEHTRHHEQLISTLPCAVYDYVLWPDGRSCFTYISPQCADMFELSAESIMADSRRLWALVHEDDLNRLQSEDFAARRSGRGFQSEIRIVLPSGRTKWMQLTSRPGTRFLEGQEIWSGVILDITDRKLVEAERDQLLEELRDALNQVKTLSGFLPICASCKKIRDDGGYWTQLEAYISEHSEAEFSHGICPDCADRFMAEFRETIATETRSRRGQDVESQ</sequence>
<evidence type="ECO:0000313" key="3">
    <source>
        <dbReference type="Proteomes" id="UP000738431"/>
    </source>
</evidence>
<dbReference type="InterPro" id="IPR035965">
    <property type="entry name" value="PAS-like_dom_sf"/>
</dbReference>
<dbReference type="Pfam" id="PF08447">
    <property type="entry name" value="PAS_3"/>
    <property type="match status" value="1"/>
</dbReference>
<dbReference type="InterPro" id="IPR000700">
    <property type="entry name" value="PAS-assoc_C"/>
</dbReference>
<reference evidence="2 3" key="1">
    <citation type="submission" date="2021-08" db="EMBL/GenBank/DDBJ databases">
        <authorList>
            <person name="Zhang D."/>
            <person name="Zhang A."/>
            <person name="Wang L."/>
        </authorList>
    </citation>
    <scope>NUCLEOTIDE SEQUENCE [LARGE SCALE GENOMIC DNA]</scope>
    <source>
        <strain evidence="2 3">WL0086</strain>
    </source>
</reference>
<dbReference type="RefSeq" id="WP_221029255.1">
    <property type="nucleotide sequence ID" value="NZ_CP139781.1"/>
</dbReference>
<accession>A0ABZ1C7F4</accession>
<dbReference type="CDD" id="cd00130">
    <property type="entry name" value="PAS"/>
    <property type="match status" value="1"/>
</dbReference>
<evidence type="ECO:0000313" key="2">
    <source>
        <dbReference type="EMBL" id="WRQ87332.1"/>
    </source>
</evidence>
<dbReference type="InterPro" id="IPR013655">
    <property type="entry name" value="PAS_fold_3"/>
</dbReference>
<proteinExistence type="predicted"/>
<dbReference type="InterPro" id="IPR000014">
    <property type="entry name" value="PAS"/>
</dbReference>
<dbReference type="Gene3D" id="3.30.450.20">
    <property type="entry name" value="PAS domain"/>
    <property type="match status" value="1"/>
</dbReference>
<dbReference type="EMBL" id="CP139781">
    <property type="protein sequence ID" value="WRQ87332.1"/>
    <property type="molecule type" value="Genomic_DNA"/>
</dbReference>
<protein>
    <submittedName>
        <fullName evidence="2">PAS domain-containing protein</fullName>
    </submittedName>
</protein>
<keyword evidence="3" id="KW-1185">Reference proteome</keyword>
<gene>
    <name evidence="2" type="ORF">K1X11_021165</name>
</gene>
<name>A0ABZ1C7F4_9BACT</name>
<evidence type="ECO:0000259" key="1">
    <source>
        <dbReference type="PROSITE" id="PS50113"/>
    </source>
</evidence>